<gene>
    <name evidence="14" type="ORF">LGLO00237_LOCUS4582</name>
</gene>
<feature type="transmembrane region" description="Helical" evidence="13">
    <location>
        <begin position="156"/>
        <end position="176"/>
    </location>
</feature>
<evidence type="ECO:0000256" key="1">
    <source>
        <dbReference type="ARBA" id="ARBA00004651"/>
    </source>
</evidence>
<evidence type="ECO:0000256" key="8">
    <source>
        <dbReference type="ARBA" id="ARBA00022692"/>
    </source>
</evidence>
<dbReference type="PANTHER" id="PTHR10791:SF30">
    <property type="entry name" value="SUGAR TRANSPORTER SWEET1"/>
    <property type="match status" value="1"/>
</dbReference>
<protein>
    <recommendedName>
        <fullName evidence="4">Sugar transporter SWEET1</fullName>
    </recommendedName>
</protein>
<evidence type="ECO:0000256" key="12">
    <source>
        <dbReference type="ARBA" id="ARBA00023136"/>
    </source>
</evidence>
<evidence type="ECO:0000256" key="4">
    <source>
        <dbReference type="ARBA" id="ARBA00021741"/>
    </source>
</evidence>
<dbReference type="PANTHER" id="PTHR10791">
    <property type="entry name" value="RAG1-ACTIVATING PROTEIN 1"/>
    <property type="match status" value="1"/>
</dbReference>
<dbReference type="Pfam" id="PF03083">
    <property type="entry name" value="MtN3_slv"/>
    <property type="match status" value="2"/>
</dbReference>
<keyword evidence="6" id="KW-1003">Cell membrane</keyword>
<keyword evidence="5" id="KW-0813">Transport</keyword>
<feature type="transmembrane region" description="Helical" evidence="13">
    <location>
        <begin position="215"/>
        <end position="239"/>
    </location>
</feature>
<dbReference type="GO" id="GO:0000139">
    <property type="term" value="C:Golgi membrane"/>
    <property type="evidence" value="ECO:0007669"/>
    <property type="project" value="UniProtKB-SubCell"/>
</dbReference>
<evidence type="ECO:0000256" key="7">
    <source>
        <dbReference type="ARBA" id="ARBA00022597"/>
    </source>
</evidence>
<keyword evidence="12 13" id="KW-0472">Membrane</keyword>
<evidence type="ECO:0000256" key="6">
    <source>
        <dbReference type="ARBA" id="ARBA00022475"/>
    </source>
</evidence>
<comment type="subcellular location">
    <subcellularLocation>
        <location evidence="1">Cell membrane</location>
        <topology evidence="1">Multi-pass membrane protein</topology>
    </subcellularLocation>
    <subcellularLocation>
        <location evidence="2">Golgi apparatus membrane</location>
        <topology evidence="2">Multi-pass membrane protein</topology>
    </subcellularLocation>
</comment>
<proteinExistence type="inferred from homology"/>
<dbReference type="GO" id="GO:0005886">
    <property type="term" value="C:plasma membrane"/>
    <property type="evidence" value="ECO:0007669"/>
    <property type="project" value="UniProtKB-SubCell"/>
</dbReference>
<keyword evidence="10 13" id="KW-1133">Transmembrane helix</keyword>
<keyword evidence="8 13" id="KW-0812">Transmembrane</keyword>
<feature type="transmembrane region" description="Helical" evidence="13">
    <location>
        <begin position="188"/>
        <end position="209"/>
    </location>
</feature>
<evidence type="ECO:0000256" key="11">
    <source>
        <dbReference type="ARBA" id="ARBA00023034"/>
    </source>
</evidence>
<evidence type="ECO:0000256" key="2">
    <source>
        <dbReference type="ARBA" id="ARBA00004653"/>
    </source>
</evidence>
<organism evidence="14">
    <name type="scientific">Lotharella globosa</name>
    <dbReference type="NCBI Taxonomy" id="91324"/>
    <lineage>
        <taxon>Eukaryota</taxon>
        <taxon>Sar</taxon>
        <taxon>Rhizaria</taxon>
        <taxon>Cercozoa</taxon>
        <taxon>Chlorarachniophyceae</taxon>
        <taxon>Lotharella</taxon>
    </lineage>
</organism>
<reference evidence="14" key="1">
    <citation type="submission" date="2021-01" db="EMBL/GenBank/DDBJ databases">
        <authorList>
            <person name="Corre E."/>
            <person name="Pelletier E."/>
            <person name="Niang G."/>
            <person name="Scheremetjew M."/>
            <person name="Finn R."/>
            <person name="Kale V."/>
            <person name="Holt S."/>
            <person name="Cochrane G."/>
            <person name="Meng A."/>
            <person name="Brown T."/>
            <person name="Cohen L."/>
        </authorList>
    </citation>
    <scope>NUCLEOTIDE SEQUENCE</scope>
    <source>
        <strain evidence="14">CCCM811</strain>
    </source>
</reference>
<dbReference type="EMBL" id="HBIV01006297">
    <property type="protein sequence ID" value="CAE0650897.1"/>
    <property type="molecule type" value="Transcribed_RNA"/>
</dbReference>
<feature type="transmembrane region" description="Helical" evidence="13">
    <location>
        <begin position="133"/>
        <end position="150"/>
    </location>
</feature>
<comment type="similarity">
    <text evidence="3">Belongs to the SWEET sugar transporter family.</text>
</comment>
<keyword evidence="9" id="KW-0677">Repeat</keyword>
<dbReference type="GO" id="GO:0051119">
    <property type="term" value="F:sugar transmembrane transporter activity"/>
    <property type="evidence" value="ECO:0007669"/>
    <property type="project" value="InterPro"/>
</dbReference>
<dbReference type="InterPro" id="IPR047664">
    <property type="entry name" value="SWEET"/>
</dbReference>
<evidence type="ECO:0000256" key="3">
    <source>
        <dbReference type="ARBA" id="ARBA00007809"/>
    </source>
</evidence>
<name>A0A7S3YGJ7_9EUKA</name>
<accession>A0A7S3YGJ7</accession>
<keyword evidence="7" id="KW-0762">Sugar transport</keyword>
<dbReference type="Gene3D" id="1.20.1280.290">
    <property type="match status" value="2"/>
</dbReference>
<dbReference type="FunFam" id="1.20.1280.290:FF:000004">
    <property type="entry name" value="Sugar transporter SWEET"/>
    <property type="match status" value="1"/>
</dbReference>
<evidence type="ECO:0000313" key="14">
    <source>
        <dbReference type="EMBL" id="CAE0650897.1"/>
    </source>
</evidence>
<dbReference type="InterPro" id="IPR004316">
    <property type="entry name" value="SWEET_rpt"/>
</dbReference>
<evidence type="ECO:0000256" key="13">
    <source>
        <dbReference type="SAM" id="Phobius"/>
    </source>
</evidence>
<evidence type="ECO:0000256" key="10">
    <source>
        <dbReference type="ARBA" id="ARBA00022989"/>
    </source>
</evidence>
<keyword evidence="11" id="KW-0333">Golgi apparatus</keyword>
<dbReference type="AlphaFoldDB" id="A0A7S3YGJ7"/>
<evidence type="ECO:0000256" key="5">
    <source>
        <dbReference type="ARBA" id="ARBA00022448"/>
    </source>
</evidence>
<sequence>MQNMLEIARKEDQKAISEKRDISPVPYVAAAAAAAPIVTGFPAQVLAVTPPLFYFYLQTSGIATCSKIKEAGTTGDFSPAQFVSLYTNGTVWVIYGALAQDMTVLIPNATAVGFGLYYTSVFAKYHPESMMKWYAGSAAIIAGSAAAATLPNGLDIVGWTGCAMAVILLSSPLAVVGKVMKDKSTAALPFGPSLAGFLNASTWAAYGSLVAMDPYIYAPNGLGMAACAIQLSLFGIYGFPPSASAEAAKPVEEAAEPEKPEEKPKA</sequence>
<evidence type="ECO:0000256" key="9">
    <source>
        <dbReference type="ARBA" id="ARBA00022737"/>
    </source>
</evidence>